<evidence type="ECO:0000256" key="5">
    <source>
        <dbReference type="ARBA" id="ARBA00023136"/>
    </source>
</evidence>
<comment type="similarity">
    <text evidence="7">Belongs to the TonB-dependent receptor family.</text>
</comment>
<dbReference type="Gene3D" id="2.60.40.1120">
    <property type="entry name" value="Carboxypeptidase-like, regulatory domain"/>
    <property type="match status" value="1"/>
</dbReference>
<dbReference type="SUPFAM" id="SSF56935">
    <property type="entry name" value="Porins"/>
    <property type="match status" value="1"/>
</dbReference>
<dbReference type="GO" id="GO:0009279">
    <property type="term" value="C:cell outer membrane"/>
    <property type="evidence" value="ECO:0007669"/>
    <property type="project" value="UniProtKB-SubCell"/>
</dbReference>
<evidence type="ECO:0000256" key="3">
    <source>
        <dbReference type="ARBA" id="ARBA00022452"/>
    </source>
</evidence>
<keyword evidence="11" id="KW-1185">Reference proteome</keyword>
<proteinExistence type="inferred from homology"/>
<comment type="caution">
    <text evidence="10">The sequence shown here is derived from an EMBL/GenBank/DDBJ whole genome shotgun (WGS) entry which is preliminary data.</text>
</comment>
<dbReference type="SUPFAM" id="SSF49464">
    <property type="entry name" value="Carboxypeptidase regulatory domain-like"/>
    <property type="match status" value="1"/>
</dbReference>
<evidence type="ECO:0000256" key="6">
    <source>
        <dbReference type="ARBA" id="ARBA00023237"/>
    </source>
</evidence>
<reference evidence="10" key="1">
    <citation type="journal article" date="2014" name="Int. J. Syst. Evol. Microbiol.">
        <title>Complete genome sequence of Corynebacterium casei LMG S-19264T (=DSM 44701T), isolated from a smear-ripened cheese.</title>
        <authorList>
            <consortium name="US DOE Joint Genome Institute (JGI-PGF)"/>
            <person name="Walter F."/>
            <person name="Albersmeier A."/>
            <person name="Kalinowski J."/>
            <person name="Ruckert C."/>
        </authorList>
    </citation>
    <scope>NUCLEOTIDE SEQUENCE</scope>
    <source>
        <strain evidence="10">CGMCC 1.15290</strain>
    </source>
</reference>
<dbReference type="NCBIfam" id="TIGR04056">
    <property type="entry name" value="OMP_RagA_SusC"/>
    <property type="match status" value="1"/>
</dbReference>
<keyword evidence="5 7" id="KW-0472">Membrane</keyword>
<comment type="subcellular location">
    <subcellularLocation>
        <location evidence="1 7">Cell outer membrane</location>
        <topology evidence="1 7">Multi-pass membrane protein</topology>
    </subcellularLocation>
</comment>
<evidence type="ECO:0000256" key="7">
    <source>
        <dbReference type="PROSITE-ProRule" id="PRU01360"/>
    </source>
</evidence>
<keyword evidence="2 7" id="KW-0813">Transport</keyword>
<dbReference type="InterPro" id="IPR012910">
    <property type="entry name" value="Plug_dom"/>
</dbReference>
<evidence type="ECO:0000259" key="9">
    <source>
        <dbReference type="Pfam" id="PF07715"/>
    </source>
</evidence>
<dbReference type="Gene3D" id="2.40.170.20">
    <property type="entry name" value="TonB-dependent receptor, beta-barrel domain"/>
    <property type="match status" value="1"/>
</dbReference>
<evidence type="ECO:0000313" key="10">
    <source>
        <dbReference type="EMBL" id="GGH57688.1"/>
    </source>
</evidence>
<dbReference type="InterPro" id="IPR036942">
    <property type="entry name" value="Beta-barrel_TonB_sf"/>
</dbReference>
<evidence type="ECO:0000256" key="1">
    <source>
        <dbReference type="ARBA" id="ARBA00004571"/>
    </source>
</evidence>
<sequence>MRMNRPALLAFLLLPALYSQAQQEKVVKGRITDATTGAALRGVRISYKESAAAITDSTGAFSIKVPSYNVSIHVESEGFQDKDIALKGRSAVSAALYESDYTSFYSDITIPFNRAARSEVADASTGVNATDALSVSTETPDSWLQGKVAGLQAIRRSGTPGMGANLYLRGFSSLYATNQPLIVVDGVIFDIANYGESLIGGYYNNPLANIDPRDIDNITVLKDGSSVYGTKGANGVILITTARARQEATRIDVSLSGGVNQAPASLPVMNAADYRIYLSEMLQSKGLIPAQMQALPYMNDDTAAATYHAYHYQTDWQKQVMHSSSVQNGYLKITGGDNIARYGLSLGFLKNNGIIRNTDLRRYNMRFNADFNLSKRLTATANLGFTYYEQNLKNMGVDVQTNPLYTALTKAPFLPVHEVAANGVESPNLADADIFQVSNPVALIQNMQAENKSYRFSGSVQFKYLLTSKLSLASTIGITIDKSRESFFVPQKGVINEDLPNAAVKNRSGAQVVRMFALFNDTRLEYANVFSRRHKLAVRLGARYLTSNAEQDYGLGYNAATDKLTNVSYGVNALRKIGGSMGEAKWVNTYLAADYNFSGKYFLSVNVAGDASSRFGANTSYPVMPSVAAGWMLSSENFMAGAGWLDVLKLRASAGKSGNDDIGNFTARKYYVAQNLLGVSGLVRGNIGNPDLQWESVTRLNAGLDVAVWNERLNVSIDAFSSQTDNMIVYEPAPAASGMMYAVTNSGGMKTKGWEVAVNTRLINRKAFKWDMGFTVAHYKSQVTQLPVAALETSFAAGTYITRVGDAPNLFYGYKTAGVYQSDAQAAAEGVLNNMPDGSNKAFGGGDVRFVNTTGADKVINSNDRQVIGNPNPDYTGGITSRVTYKQWSLDALFTFSKGNDIYNYTRRQLESMSGYANQLSSVANRWRNNGQQASMPGAAWGDPMQNSRFSDRWIEDGSYFRLRTLAVAYNVPLAPGFVKNMTVYASGTNLFTLTRYLGYDPEFNATSSIYGQGTDVTLTPLYRSIQLGIRMGL</sequence>
<dbReference type="InterPro" id="IPR023996">
    <property type="entry name" value="TonB-dep_OMP_SusC/RagA"/>
</dbReference>
<dbReference type="Gene3D" id="2.170.130.10">
    <property type="entry name" value="TonB-dependent receptor, plug domain"/>
    <property type="match status" value="1"/>
</dbReference>
<keyword evidence="6 7" id="KW-0998">Cell outer membrane</keyword>
<reference evidence="10" key="2">
    <citation type="submission" date="2020-09" db="EMBL/GenBank/DDBJ databases">
        <authorList>
            <person name="Sun Q."/>
            <person name="Zhou Y."/>
        </authorList>
    </citation>
    <scope>NUCLEOTIDE SEQUENCE</scope>
    <source>
        <strain evidence="10">CGMCC 1.15290</strain>
    </source>
</reference>
<evidence type="ECO:0000256" key="4">
    <source>
        <dbReference type="ARBA" id="ARBA00022692"/>
    </source>
</evidence>
<keyword evidence="3 7" id="KW-1134">Transmembrane beta strand</keyword>
<dbReference type="EMBL" id="BMIB01000001">
    <property type="protein sequence ID" value="GGH57688.1"/>
    <property type="molecule type" value="Genomic_DNA"/>
</dbReference>
<feature type="domain" description="TonB-dependent receptor plug" evidence="9">
    <location>
        <begin position="120"/>
        <end position="236"/>
    </location>
</feature>
<dbReference type="RefSeq" id="WP_188949942.1">
    <property type="nucleotide sequence ID" value="NZ_BMIB01000001.1"/>
</dbReference>
<organism evidence="10 11">
    <name type="scientific">Filimonas zeae</name>
    <dbReference type="NCBI Taxonomy" id="1737353"/>
    <lineage>
        <taxon>Bacteria</taxon>
        <taxon>Pseudomonadati</taxon>
        <taxon>Bacteroidota</taxon>
        <taxon>Chitinophagia</taxon>
        <taxon>Chitinophagales</taxon>
        <taxon>Chitinophagaceae</taxon>
        <taxon>Filimonas</taxon>
    </lineage>
</organism>
<dbReference type="Pfam" id="PF07715">
    <property type="entry name" value="Plug"/>
    <property type="match status" value="1"/>
</dbReference>
<name>A0A917IME3_9BACT</name>
<evidence type="ECO:0000256" key="2">
    <source>
        <dbReference type="ARBA" id="ARBA00022448"/>
    </source>
</evidence>
<protein>
    <submittedName>
        <fullName evidence="10">SusC/RagA family TonB-linked outer membrane protein</fullName>
    </submittedName>
</protein>
<dbReference type="InterPro" id="IPR037066">
    <property type="entry name" value="Plug_dom_sf"/>
</dbReference>
<keyword evidence="8" id="KW-0732">Signal</keyword>
<feature type="chain" id="PRO_5038056102" evidence="8">
    <location>
        <begin position="22"/>
        <end position="1034"/>
    </location>
</feature>
<evidence type="ECO:0000256" key="8">
    <source>
        <dbReference type="SAM" id="SignalP"/>
    </source>
</evidence>
<evidence type="ECO:0000313" key="11">
    <source>
        <dbReference type="Proteomes" id="UP000627292"/>
    </source>
</evidence>
<accession>A0A917IME3</accession>
<gene>
    <name evidence="10" type="ORF">GCM10011379_02630</name>
</gene>
<feature type="signal peptide" evidence="8">
    <location>
        <begin position="1"/>
        <end position="21"/>
    </location>
</feature>
<keyword evidence="4 7" id="KW-0812">Transmembrane</keyword>
<dbReference type="PROSITE" id="PS52016">
    <property type="entry name" value="TONB_DEPENDENT_REC_3"/>
    <property type="match status" value="1"/>
</dbReference>
<dbReference type="AlphaFoldDB" id="A0A917IME3"/>
<dbReference type="InterPro" id="IPR039426">
    <property type="entry name" value="TonB-dep_rcpt-like"/>
</dbReference>
<dbReference type="InterPro" id="IPR008969">
    <property type="entry name" value="CarboxyPept-like_regulatory"/>
</dbReference>
<dbReference type="Proteomes" id="UP000627292">
    <property type="component" value="Unassembled WGS sequence"/>
</dbReference>